<evidence type="ECO:0000313" key="3">
    <source>
        <dbReference type="WBParaSite" id="GPLIN_000730200"/>
    </source>
</evidence>
<dbReference type="Proteomes" id="UP000050741">
    <property type="component" value="Unassembled WGS sequence"/>
</dbReference>
<protein>
    <submittedName>
        <fullName evidence="3">DUF4134 domain-containing protein</fullName>
    </submittedName>
</protein>
<sequence length="98" mass="11242">MPNLKITGFKFDLYQGGLVNARKNIIFLLIISTIFVYVVTGTMIHKRKTTNATISDKINRKIFYSLSLIVSVNIGGYFLMFIYLQFNRANFVCHELGI</sequence>
<feature type="transmembrane region" description="Helical" evidence="1">
    <location>
        <begin position="64"/>
        <end position="84"/>
    </location>
</feature>
<organism evidence="2 3">
    <name type="scientific">Globodera pallida</name>
    <name type="common">Potato cyst nematode worm</name>
    <name type="synonym">Heterodera pallida</name>
    <dbReference type="NCBI Taxonomy" id="36090"/>
    <lineage>
        <taxon>Eukaryota</taxon>
        <taxon>Metazoa</taxon>
        <taxon>Ecdysozoa</taxon>
        <taxon>Nematoda</taxon>
        <taxon>Chromadorea</taxon>
        <taxon>Rhabditida</taxon>
        <taxon>Tylenchina</taxon>
        <taxon>Tylenchomorpha</taxon>
        <taxon>Tylenchoidea</taxon>
        <taxon>Heteroderidae</taxon>
        <taxon>Heteroderinae</taxon>
        <taxon>Globodera</taxon>
    </lineage>
</organism>
<keyword evidence="1" id="KW-1133">Transmembrane helix</keyword>
<reference evidence="2" key="2">
    <citation type="submission" date="2014-05" db="EMBL/GenBank/DDBJ databases">
        <title>The genome and life-stage specific transcriptomes of Globodera pallida elucidate key aspects of plant parasitism by a cyst nematode.</title>
        <authorList>
            <person name="Cotton J.A."/>
            <person name="Lilley C.J."/>
            <person name="Jones L.M."/>
            <person name="Kikuchi T."/>
            <person name="Reid A.J."/>
            <person name="Thorpe P."/>
            <person name="Tsai I.J."/>
            <person name="Beasley H."/>
            <person name="Blok V."/>
            <person name="Cock P.J.A."/>
            <person name="Van den Akker S.E."/>
            <person name="Holroyd N."/>
            <person name="Hunt M."/>
            <person name="Mantelin S."/>
            <person name="Naghra H."/>
            <person name="Pain A."/>
            <person name="Palomares-Rius J.E."/>
            <person name="Zarowiecki M."/>
            <person name="Berriman M."/>
            <person name="Jones J.T."/>
            <person name="Urwin P.E."/>
        </authorList>
    </citation>
    <scope>NUCLEOTIDE SEQUENCE [LARGE SCALE GENOMIC DNA]</scope>
    <source>
        <strain evidence="2">Lindley</strain>
    </source>
</reference>
<evidence type="ECO:0000256" key="1">
    <source>
        <dbReference type="SAM" id="Phobius"/>
    </source>
</evidence>
<keyword evidence="2" id="KW-1185">Reference proteome</keyword>
<name>A0A183C358_GLOPA</name>
<proteinExistence type="predicted"/>
<dbReference type="WBParaSite" id="GPLIN_000730200">
    <property type="protein sequence ID" value="GPLIN_000730200"/>
    <property type="gene ID" value="GPLIN_000730200"/>
</dbReference>
<keyword evidence="1" id="KW-0812">Transmembrane</keyword>
<reference evidence="3" key="3">
    <citation type="submission" date="2016-06" db="UniProtKB">
        <authorList>
            <consortium name="WormBaseParasite"/>
        </authorList>
    </citation>
    <scope>IDENTIFICATION</scope>
</reference>
<reference evidence="2" key="1">
    <citation type="submission" date="2013-12" db="EMBL/GenBank/DDBJ databases">
        <authorList>
            <person name="Aslett M."/>
        </authorList>
    </citation>
    <scope>NUCLEOTIDE SEQUENCE [LARGE SCALE GENOMIC DNA]</scope>
    <source>
        <strain evidence="2">Lindley</strain>
    </source>
</reference>
<evidence type="ECO:0000313" key="2">
    <source>
        <dbReference type="Proteomes" id="UP000050741"/>
    </source>
</evidence>
<feature type="transmembrane region" description="Helical" evidence="1">
    <location>
        <begin position="25"/>
        <end position="44"/>
    </location>
</feature>
<dbReference type="AlphaFoldDB" id="A0A183C358"/>
<keyword evidence="1" id="KW-0472">Membrane</keyword>
<accession>A0A183C358</accession>